<dbReference type="Gene3D" id="3.60.40.10">
    <property type="entry name" value="PPM-type phosphatase domain"/>
    <property type="match status" value="1"/>
</dbReference>
<dbReference type="Pfam" id="PF07228">
    <property type="entry name" value="SpoIIE"/>
    <property type="match status" value="1"/>
</dbReference>
<dbReference type="InterPro" id="IPR052016">
    <property type="entry name" value="Bact_Sigma-Reg"/>
</dbReference>
<feature type="compositionally biased region" description="Pro residues" evidence="2">
    <location>
        <begin position="400"/>
        <end position="412"/>
    </location>
</feature>
<feature type="transmembrane region" description="Helical" evidence="3">
    <location>
        <begin position="73"/>
        <end position="93"/>
    </location>
</feature>
<dbReference type="GO" id="GO:0004722">
    <property type="term" value="F:protein serine/threonine phosphatase activity"/>
    <property type="evidence" value="ECO:0007669"/>
    <property type="project" value="UniProtKB-EC"/>
</dbReference>
<dbReference type="EC" id="3.1.3.16" evidence="5"/>
<keyword evidence="3" id="KW-0472">Membrane</keyword>
<gene>
    <name evidence="5" type="ORF">ACFP3U_05570</name>
</gene>
<dbReference type="RefSeq" id="WP_380224058.1">
    <property type="nucleotide sequence ID" value="NZ_JBHSOF010000004.1"/>
</dbReference>
<keyword evidence="3" id="KW-1133">Transmembrane helix</keyword>
<dbReference type="PANTHER" id="PTHR43156">
    <property type="entry name" value="STAGE II SPORULATION PROTEIN E-RELATED"/>
    <property type="match status" value="1"/>
</dbReference>
<keyword evidence="1 5" id="KW-0378">Hydrolase</keyword>
<feature type="domain" description="PPM-type phosphatase" evidence="4">
    <location>
        <begin position="154"/>
        <end position="376"/>
    </location>
</feature>
<proteinExistence type="predicted"/>
<name>A0ABW0X0F1_9ACTN</name>
<keyword evidence="6" id="KW-1185">Reference proteome</keyword>
<feature type="compositionally biased region" description="Polar residues" evidence="2">
    <location>
        <begin position="418"/>
        <end position="427"/>
    </location>
</feature>
<evidence type="ECO:0000313" key="6">
    <source>
        <dbReference type="Proteomes" id="UP001595975"/>
    </source>
</evidence>
<sequence>MSATGWIRERFAGPTPGTAPGATGTWPRTALSLPFIGMALVVVLDYFTDAAVTVEPALTAVPALAAVVSRRTWYPLAIGACTEAAAFAMAVYNDVLSESVHSATVFAIVLVAAIGWVSATLRLRQERLLADAQLVAAIARRVLLRPVPDRVGTVRAAVHYAAAAAHARIGGDLYEVVNTRHGVRAVVGDVRGKGLGAVETAAAVLGAFREAAHQEAALDKVAGWLADSLDRALHENDHPGVDEEFVTLVLIGVRPDGTAEIVNCGHPAPLLLRDGEAVRPLELAETVPPLGVLDPADVRPPVHRVPLCPGDRVLLFTDGVIEARDRAGAFYPLAERFPRHVDGGGPVDVLRRLHEDVVRHVGRQLGDDAAMLLLQYDPPPVADRPDTTATAAAVQAPADPGGPPAPPAPRTPAVPHVPQQNGHLSRQ</sequence>
<dbReference type="Proteomes" id="UP001595975">
    <property type="component" value="Unassembled WGS sequence"/>
</dbReference>
<keyword evidence="3" id="KW-0812">Transmembrane</keyword>
<feature type="transmembrane region" description="Helical" evidence="3">
    <location>
        <begin position="99"/>
        <end position="119"/>
    </location>
</feature>
<dbReference type="InterPro" id="IPR001932">
    <property type="entry name" value="PPM-type_phosphatase-like_dom"/>
</dbReference>
<feature type="compositionally biased region" description="Low complexity" evidence="2">
    <location>
        <begin position="387"/>
        <end position="399"/>
    </location>
</feature>
<protein>
    <submittedName>
        <fullName evidence="5">PP2C family protein-serine/threonine phosphatase</fullName>
        <ecNumber evidence="5">3.1.3.16</ecNumber>
    </submittedName>
</protein>
<evidence type="ECO:0000313" key="5">
    <source>
        <dbReference type="EMBL" id="MFC5662449.1"/>
    </source>
</evidence>
<evidence type="ECO:0000256" key="3">
    <source>
        <dbReference type="SAM" id="Phobius"/>
    </source>
</evidence>
<feature type="region of interest" description="Disordered" evidence="2">
    <location>
        <begin position="377"/>
        <end position="427"/>
    </location>
</feature>
<organism evidence="5 6">
    <name type="scientific">Kitasatospora misakiensis</name>
    <dbReference type="NCBI Taxonomy" id="67330"/>
    <lineage>
        <taxon>Bacteria</taxon>
        <taxon>Bacillati</taxon>
        <taxon>Actinomycetota</taxon>
        <taxon>Actinomycetes</taxon>
        <taxon>Kitasatosporales</taxon>
        <taxon>Streptomycetaceae</taxon>
        <taxon>Kitasatospora</taxon>
    </lineage>
</organism>
<evidence type="ECO:0000259" key="4">
    <source>
        <dbReference type="SMART" id="SM00331"/>
    </source>
</evidence>
<accession>A0ABW0X0F1</accession>
<dbReference type="SUPFAM" id="SSF81606">
    <property type="entry name" value="PP2C-like"/>
    <property type="match status" value="1"/>
</dbReference>
<comment type="caution">
    <text evidence="5">The sequence shown here is derived from an EMBL/GenBank/DDBJ whole genome shotgun (WGS) entry which is preliminary data.</text>
</comment>
<dbReference type="InterPro" id="IPR036457">
    <property type="entry name" value="PPM-type-like_dom_sf"/>
</dbReference>
<evidence type="ECO:0000256" key="1">
    <source>
        <dbReference type="ARBA" id="ARBA00022801"/>
    </source>
</evidence>
<dbReference type="PANTHER" id="PTHR43156:SF2">
    <property type="entry name" value="STAGE II SPORULATION PROTEIN E"/>
    <property type="match status" value="1"/>
</dbReference>
<dbReference type="SMART" id="SM00331">
    <property type="entry name" value="PP2C_SIG"/>
    <property type="match status" value="1"/>
</dbReference>
<dbReference type="EMBL" id="JBHSOF010000004">
    <property type="protein sequence ID" value="MFC5662449.1"/>
    <property type="molecule type" value="Genomic_DNA"/>
</dbReference>
<evidence type="ECO:0000256" key="2">
    <source>
        <dbReference type="SAM" id="MobiDB-lite"/>
    </source>
</evidence>
<reference evidence="6" key="1">
    <citation type="journal article" date="2019" name="Int. J. Syst. Evol. Microbiol.">
        <title>The Global Catalogue of Microorganisms (GCM) 10K type strain sequencing project: providing services to taxonomists for standard genome sequencing and annotation.</title>
        <authorList>
            <consortium name="The Broad Institute Genomics Platform"/>
            <consortium name="The Broad Institute Genome Sequencing Center for Infectious Disease"/>
            <person name="Wu L."/>
            <person name="Ma J."/>
        </authorList>
    </citation>
    <scope>NUCLEOTIDE SEQUENCE [LARGE SCALE GENOMIC DNA]</scope>
    <source>
        <strain evidence="6">CGMCC 4.1437</strain>
    </source>
</reference>